<protein>
    <recommendedName>
        <fullName evidence="5">beta-carotene 3-hydroxylase</fullName>
        <ecNumber evidence="5">1.14.15.24</ecNumber>
    </recommendedName>
</protein>
<comment type="subcellular location">
    <subcellularLocation>
        <location evidence="1">Plastid</location>
        <location evidence="1">Chloroplast membrane</location>
        <topology evidence="1">Multi-pass membrane protein</topology>
    </subcellularLocation>
</comment>
<dbReference type="GO" id="GO:0031969">
    <property type="term" value="C:chloroplast membrane"/>
    <property type="evidence" value="ECO:0007669"/>
    <property type="project" value="UniProtKB-SubCell"/>
</dbReference>
<feature type="region of interest" description="Disordered" evidence="6">
    <location>
        <begin position="1"/>
        <end position="26"/>
    </location>
</feature>
<dbReference type="InterPro" id="IPR045019">
    <property type="entry name" value="BETA-OHASE-like"/>
</dbReference>
<proteinExistence type="inferred from homology"/>
<feature type="compositionally biased region" description="Low complexity" evidence="6">
    <location>
        <begin position="160"/>
        <end position="173"/>
    </location>
</feature>
<name>A0A6V7PXC1_ANACO</name>
<keyword evidence="3" id="KW-0125">Carotenoid biosynthesis</keyword>
<reference evidence="7" key="1">
    <citation type="submission" date="2020-07" db="EMBL/GenBank/DDBJ databases">
        <authorList>
            <person name="Lin J."/>
        </authorList>
    </citation>
    <scope>NUCLEOTIDE SEQUENCE</scope>
</reference>
<evidence type="ECO:0000313" key="7">
    <source>
        <dbReference type="EMBL" id="CAD1835395.1"/>
    </source>
</evidence>
<feature type="region of interest" description="Disordered" evidence="6">
    <location>
        <begin position="156"/>
        <end position="193"/>
    </location>
</feature>
<evidence type="ECO:0000256" key="5">
    <source>
        <dbReference type="ARBA" id="ARBA00026097"/>
    </source>
</evidence>
<feature type="compositionally biased region" description="Low complexity" evidence="6">
    <location>
        <begin position="1"/>
        <end position="11"/>
    </location>
</feature>
<accession>A0A6V7PXC1</accession>
<keyword evidence="4" id="KW-0560">Oxidoreductase</keyword>
<organism evidence="7">
    <name type="scientific">Ananas comosus var. bracteatus</name>
    <name type="common">red pineapple</name>
    <dbReference type="NCBI Taxonomy" id="296719"/>
    <lineage>
        <taxon>Eukaryota</taxon>
        <taxon>Viridiplantae</taxon>
        <taxon>Streptophyta</taxon>
        <taxon>Embryophyta</taxon>
        <taxon>Tracheophyta</taxon>
        <taxon>Spermatophyta</taxon>
        <taxon>Magnoliopsida</taxon>
        <taxon>Liliopsida</taxon>
        <taxon>Poales</taxon>
        <taxon>Bromeliaceae</taxon>
        <taxon>Bromelioideae</taxon>
        <taxon>Ananas</taxon>
    </lineage>
</organism>
<dbReference type="PANTHER" id="PTHR31899:SF9">
    <property type="entry name" value="BETA-CAROTENE 3-HYDROXYLASE 1, CHLOROPLASTIC"/>
    <property type="match status" value="1"/>
</dbReference>
<evidence type="ECO:0000256" key="2">
    <source>
        <dbReference type="ARBA" id="ARBA00009324"/>
    </source>
</evidence>
<gene>
    <name evidence="7" type="ORF">CB5_LOCUS18606</name>
</gene>
<evidence type="ECO:0000256" key="6">
    <source>
        <dbReference type="SAM" id="MobiDB-lite"/>
    </source>
</evidence>
<dbReference type="PANTHER" id="PTHR31899">
    <property type="entry name" value="BETA-CAROTENE 3-HYDROXYLASE 1, CHLOROPLASTIC"/>
    <property type="match status" value="1"/>
</dbReference>
<feature type="compositionally biased region" description="Low complexity" evidence="6">
    <location>
        <begin position="182"/>
        <end position="193"/>
    </location>
</feature>
<dbReference type="AlphaFoldDB" id="A0A6V7PXC1"/>
<comment type="similarity">
    <text evidence="2">Belongs to the sterol desaturase family.</text>
</comment>
<dbReference type="GO" id="GO:0010291">
    <property type="term" value="F:beta-carotene 3-hydroxylase activity"/>
    <property type="evidence" value="ECO:0007669"/>
    <property type="project" value="UniProtKB-EC"/>
</dbReference>
<dbReference type="EC" id="1.14.15.24" evidence="5"/>
<feature type="region of interest" description="Disordered" evidence="6">
    <location>
        <begin position="46"/>
        <end position="87"/>
    </location>
</feature>
<dbReference type="GO" id="GO:0016123">
    <property type="term" value="P:xanthophyll biosynthetic process"/>
    <property type="evidence" value="ECO:0007669"/>
    <property type="project" value="TreeGrafter"/>
</dbReference>
<evidence type="ECO:0000256" key="4">
    <source>
        <dbReference type="ARBA" id="ARBA00023002"/>
    </source>
</evidence>
<dbReference type="GO" id="GO:0016119">
    <property type="term" value="P:carotene metabolic process"/>
    <property type="evidence" value="ECO:0007669"/>
    <property type="project" value="TreeGrafter"/>
</dbReference>
<evidence type="ECO:0000256" key="1">
    <source>
        <dbReference type="ARBA" id="ARBA00004508"/>
    </source>
</evidence>
<dbReference type="EMBL" id="LR862153">
    <property type="protein sequence ID" value="CAD1835395.1"/>
    <property type="molecule type" value="Genomic_DNA"/>
</dbReference>
<sequence length="281" mass="29954">MAAAIAATAATSLGASPSFTAARGGGGGGGRVLVLAPLSIRAPPLHRRRRRAWRNDDDDDDVDDEGGGGGKEATSNRSSIEDSEAERRIAERVARKRSERRTYLMAAVMSSLGITSMAVAPCTTASRGKWRWEWSFGRGGAPALWHASLWHMHESHHRPATAPSSSTTSSPSSTPSPPSPSSPSASSTAASSPASASVPVWGLPCSDGLHVRTRRAGPPAFPRGPIANVPYFRRVAAAHQIHHMDKFKGVPYGLFLGPKELEEVGGLEELEKEINRRIKRN</sequence>
<feature type="compositionally biased region" description="Acidic residues" evidence="6">
    <location>
        <begin position="56"/>
        <end position="66"/>
    </location>
</feature>
<evidence type="ECO:0000256" key="3">
    <source>
        <dbReference type="ARBA" id="ARBA00022746"/>
    </source>
</evidence>